<feature type="transmembrane region" description="Helical" evidence="8">
    <location>
        <begin position="477"/>
        <end position="504"/>
    </location>
</feature>
<keyword evidence="6 8" id="KW-0472">Membrane</keyword>
<evidence type="ECO:0000313" key="10">
    <source>
        <dbReference type="EMBL" id="KAI6657328.1"/>
    </source>
</evidence>
<dbReference type="PANTHER" id="PTHR24161">
    <property type="entry name" value="ANK_REP_REGION DOMAIN-CONTAINING PROTEIN-RELATED"/>
    <property type="match status" value="1"/>
</dbReference>
<evidence type="ECO:0000259" key="9">
    <source>
        <dbReference type="Pfam" id="PF01529"/>
    </source>
</evidence>
<comment type="catalytic activity">
    <reaction evidence="8">
        <text>L-cysteinyl-[protein] + hexadecanoyl-CoA = S-hexadecanoyl-L-cysteinyl-[protein] + CoA</text>
        <dbReference type="Rhea" id="RHEA:36683"/>
        <dbReference type="Rhea" id="RHEA-COMP:10131"/>
        <dbReference type="Rhea" id="RHEA-COMP:11032"/>
        <dbReference type="ChEBI" id="CHEBI:29950"/>
        <dbReference type="ChEBI" id="CHEBI:57287"/>
        <dbReference type="ChEBI" id="CHEBI:57379"/>
        <dbReference type="ChEBI" id="CHEBI:74151"/>
        <dbReference type="EC" id="2.3.1.225"/>
    </reaction>
</comment>
<evidence type="ECO:0000256" key="3">
    <source>
        <dbReference type="ARBA" id="ARBA00022737"/>
    </source>
</evidence>
<evidence type="ECO:0000256" key="6">
    <source>
        <dbReference type="ARBA" id="ARBA00023136"/>
    </source>
</evidence>
<keyword evidence="4 8" id="KW-1133">Transmembrane helix</keyword>
<dbReference type="PROSITE" id="PS50297">
    <property type="entry name" value="ANK_REP_REGION"/>
    <property type="match status" value="1"/>
</dbReference>
<dbReference type="Gene3D" id="1.25.40.20">
    <property type="entry name" value="Ankyrin repeat-containing domain"/>
    <property type="match status" value="1"/>
</dbReference>
<gene>
    <name evidence="10" type="ORF">LOD99_76</name>
</gene>
<feature type="domain" description="Palmitoyltransferase DHHC" evidence="9">
    <location>
        <begin position="386"/>
        <end position="508"/>
    </location>
</feature>
<proteinExistence type="inferred from homology"/>
<reference evidence="10 11" key="1">
    <citation type="journal article" date="2023" name="BMC Biol.">
        <title>The compact genome of the sponge Oopsacas minuta (Hexactinellida) is lacking key metazoan core genes.</title>
        <authorList>
            <person name="Santini S."/>
            <person name="Schenkelaars Q."/>
            <person name="Jourda C."/>
            <person name="Duchesne M."/>
            <person name="Belahbib H."/>
            <person name="Rocher C."/>
            <person name="Selva M."/>
            <person name="Riesgo A."/>
            <person name="Vervoort M."/>
            <person name="Leys S.P."/>
            <person name="Kodjabachian L."/>
            <person name="Le Bivic A."/>
            <person name="Borchiellini C."/>
            <person name="Claverie J.M."/>
            <person name="Renard E."/>
        </authorList>
    </citation>
    <scope>NUCLEOTIDE SEQUENCE [LARGE SCALE GENOMIC DNA]</scope>
    <source>
        <strain evidence="10">SPO-2</strain>
    </source>
</reference>
<comment type="caution">
    <text evidence="10">The sequence shown here is derived from an EMBL/GenBank/DDBJ whole genome shotgun (WGS) entry which is preliminary data.</text>
</comment>
<evidence type="ECO:0000313" key="11">
    <source>
        <dbReference type="Proteomes" id="UP001165289"/>
    </source>
</evidence>
<keyword evidence="11" id="KW-1185">Reference proteome</keyword>
<evidence type="ECO:0000256" key="2">
    <source>
        <dbReference type="ARBA" id="ARBA00022692"/>
    </source>
</evidence>
<evidence type="ECO:0000256" key="4">
    <source>
        <dbReference type="ARBA" id="ARBA00022989"/>
    </source>
</evidence>
<keyword evidence="8" id="KW-0012">Acyltransferase</keyword>
<feature type="repeat" description="ANK" evidence="7">
    <location>
        <begin position="103"/>
        <end position="136"/>
    </location>
</feature>
<keyword evidence="8" id="KW-0808">Transferase</keyword>
<accession>A0AAV7K7Y9</accession>
<feature type="transmembrane region" description="Helical" evidence="8">
    <location>
        <begin position="304"/>
        <end position="323"/>
    </location>
</feature>
<dbReference type="PROSITE" id="PS50088">
    <property type="entry name" value="ANK_REPEAT"/>
    <property type="match status" value="2"/>
</dbReference>
<feature type="transmembrane region" description="Helical" evidence="8">
    <location>
        <begin position="272"/>
        <end position="292"/>
    </location>
</feature>
<comment type="subcellular location">
    <subcellularLocation>
        <location evidence="1">Membrane</location>
        <topology evidence="1">Multi-pass membrane protein</topology>
    </subcellularLocation>
</comment>
<evidence type="ECO:0000256" key="1">
    <source>
        <dbReference type="ARBA" id="ARBA00004141"/>
    </source>
</evidence>
<feature type="transmembrane region" description="Helical" evidence="8">
    <location>
        <begin position="434"/>
        <end position="457"/>
    </location>
</feature>
<organism evidence="10 11">
    <name type="scientific">Oopsacas minuta</name>
    <dbReference type="NCBI Taxonomy" id="111878"/>
    <lineage>
        <taxon>Eukaryota</taxon>
        <taxon>Metazoa</taxon>
        <taxon>Porifera</taxon>
        <taxon>Hexactinellida</taxon>
        <taxon>Hexasterophora</taxon>
        <taxon>Lyssacinosida</taxon>
        <taxon>Leucopsacidae</taxon>
        <taxon>Oopsacas</taxon>
    </lineage>
</organism>
<dbReference type="PROSITE" id="PS50216">
    <property type="entry name" value="DHHC"/>
    <property type="match status" value="1"/>
</dbReference>
<dbReference type="Pfam" id="PF01529">
    <property type="entry name" value="DHHC"/>
    <property type="match status" value="1"/>
</dbReference>
<evidence type="ECO:0000256" key="5">
    <source>
        <dbReference type="ARBA" id="ARBA00023043"/>
    </source>
</evidence>
<dbReference type="PANTHER" id="PTHR24161:SF118">
    <property type="entry name" value="PALMITOYLTRANSFERASE"/>
    <property type="match status" value="1"/>
</dbReference>
<dbReference type="InterPro" id="IPR036770">
    <property type="entry name" value="Ankyrin_rpt-contain_sf"/>
</dbReference>
<dbReference type="SUPFAM" id="SSF48403">
    <property type="entry name" value="Ankyrin repeat"/>
    <property type="match status" value="1"/>
</dbReference>
<evidence type="ECO:0000256" key="8">
    <source>
        <dbReference type="RuleBase" id="RU079119"/>
    </source>
</evidence>
<dbReference type="Proteomes" id="UP001165289">
    <property type="component" value="Unassembled WGS sequence"/>
</dbReference>
<feature type="repeat" description="ANK" evidence="7">
    <location>
        <begin position="33"/>
        <end position="65"/>
    </location>
</feature>
<dbReference type="AlphaFoldDB" id="A0AAV7K7Y9"/>
<dbReference type="InterPro" id="IPR002110">
    <property type="entry name" value="Ankyrin_rpt"/>
</dbReference>
<keyword evidence="2 8" id="KW-0812">Transmembrane</keyword>
<comment type="domain">
    <text evidence="8">The DHHC domain is required for palmitoyltransferase activity.</text>
</comment>
<comment type="similarity">
    <text evidence="8">Belongs to the DHHC palmitoyltransferase family.</text>
</comment>
<feature type="transmembrane region" description="Helical" evidence="8">
    <location>
        <begin position="244"/>
        <end position="266"/>
    </location>
</feature>
<dbReference type="SMART" id="SM00248">
    <property type="entry name" value="ANK"/>
    <property type="match status" value="5"/>
</dbReference>
<evidence type="ECO:0000256" key="7">
    <source>
        <dbReference type="PROSITE-ProRule" id="PRU00023"/>
    </source>
</evidence>
<dbReference type="Pfam" id="PF12796">
    <property type="entry name" value="Ank_2"/>
    <property type="match status" value="1"/>
</dbReference>
<name>A0AAV7K7Y9_9METZ</name>
<dbReference type="GO" id="GO:0019706">
    <property type="term" value="F:protein-cysteine S-palmitoyltransferase activity"/>
    <property type="evidence" value="ECO:0007669"/>
    <property type="project" value="UniProtKB-EC"/>
</dbReference>
<dbReference type="EMBL" id="JAKMXF010000111">
    <property type="protein sequence ID" value="KAI6657328.1"/>
    <property type="molecule type" value="Genomic_DNA"/>
</dbReference>
<dbReference type="GO" id="GO:0016020">
    <property type="term" value="C:membrane"/>
    <property type="evidence" value="ECO:0007669"/>
    <property type="project" value="UniProtKB-SubCell"/>
</dbReference>
<keyword evidence="3" id="KW-0677">Repeat</keyword>
<sequence length="551" mass="63543">MSIVFSFITSGKYDKVSELFHSDPNSTTCKDEQDNLALHHLAYRNQQALVKFLISHGNDVTAVNQNGETAFHLACQSGSAYTVHILLNSITSPNECLSCRDNMGRTPVHHAAYSGNPEMLHYLYLNWGVDLNDRDIRSWNTLHICAALAHHRSILYLLRGEKVPLLSQTAQGDTALHLVLQKQSLLTVWYMVVTSGEIAHIPDQNGQTPLDILRKDERKSVRNFTPLIEAVIIKRTFATRPWHIWLLYFLGPIISYDLALISIYYIPYPYGYLFGFCTFLAGWLYFLSPHRLPHPTGWESPGSMGLLVLGATHVGFSYLILIAPYFYPYLFNTISLVSIFLFSIWLFFTARGGAQVVKFGSENRENQRQKYTEKFPLHDEPSSYAKSLQFCHVCELLQCPRSKHCKLCDTCVLEFDHHCAWLNCCIGSGNHHRFFILMHFMSFTVLQYMASVIAYWIDNCETSNLLSLFLCASYYHRILLVLFICSGVCMVFLANAVFLQWVYVSQMGTFYFRPISGFRLGYLTRFRNIILFLTDYQDWVQRREINQFRIL</sequence>
<dbReference type="InterPro" id="IPR001594">
    <property type="entry name" value="Palmitoyltrfase_DHHC"/>
</dbReference>
<dbReference type="EC" id="2.3.1.225" evidence="8"/>
<protein>
    <recommendedName>
        <fullName evidence="8">Palmitoyltransferase</fullName>
        <ecNumber evidence="8">2.3.1.225</ecNumber>
    </recommendedName>
</protein>
<keyword evidence="5 7" id="KW-0040">ANK repeat</keyword>
<feature type="transmembrane region" description="Helical" evidence="8">
    <location>
        <begin position="329"/>
        <end position="348"/>
    </location>
</feature>